<dbReference type="Pfam" id="PF17786">
    <property type="entry name" value="Mannosidase_ig"/>
    <property type="match status" value="1"/>
</dbReference>
<dbReference type="SUPFAM" id="SSF49785">
    <property type="entry name" value="Galactose-binding domain-like"/>
    <property type="match status" value="1"/>
</dbReference>
<evidence type="ECO:0000313" key="10">
    <source>
        <dbReference type="EMBL" id="GAA6407246.1"/>
    </source>
</evidence>
<evidence type="ECO:0000256" key="4">
    <source>
        <dbReference type="ARBA" id="ARBA00022801"/>
    </source>
</evidence>
<sequence>MKRNKLQNGWTLRRFAFKPHRTYKEMEEAFAAGGSGRDKNYTLHQFPAQVHDVLCSYGEIQNPNIKGQNEELWIHEYDWAYRCEFYAEKDLDTSLDIRGMDTFADVYLNGVLVEAARDAFLYYDIPVTPWIQEKNVLLVYFHSAKRVTDCMELPQKYQRHVPNISAARVFRSGFHDYCGPIPSLIRCGIYGDVTVKQREYFAFENIKIDIRLEYNHTKGIVEVEATFQGDYENSFWEVRLLDAAGNQKAYKSSEIKREQEHMCLEIENPQLWYPANYGESSVYKLLIAGDGDIRERNIGFRTIEVTEDFDVTVNGKPVKLWGANLTHPDTMTNCYSSEKMNQLFDWAQMCNCNVLRVWGEGERYPQEFYEECDKRGLLVWQDFYLCCSMYPEEEDYMDLCRNEAEQLVKCLRHHPCILLWCGGNELFLARDYQMPDSYCFGEKIVKEVFKEVCERLDPDRRYHVSSPFGGIWANDPMIGDTHGYTHLWFVPGREFPVFLSENNRVSVPPMRTLKKMMTPKELWPKDYTGKVTRSSPLKWPKTWSGHNTNDGHLKLGPVERYFDPETPEELVYSINQSYAEYLRRQVSRFRRGYEGRDGNRQRKTRGHMIWKWNDNSNIISYGILDYFGEPNHAYYELKRCYQPFYLSCEFSDHGYIWVTNDTLQEYQGTVEIRLFDLEENRFIKEISKGFSIKPDESFPVCTLDAWGQFLKRHIICARAFTKEGGLLGTSLDCTEMERNMRYPEDTGLEIRQEGQDVVVKCKRYARCVELEGNHQGDVFGWIFEDNYFDLLPGEEKRIAVKGRHEAGRILAKAIYDSCPAVCDYCRKWDE</sequence>
<evidence type="ECO:0000259" key="7">
    <source>
        <dbReference type="Pfam" id="PF17753"/>
    </source>
</evidence>
<dbReference type="GO" id="GO:0016787">
    <property type="term" value="F:hydrolase activity"/>
    <property type="evidence" value="ECO:0007669"/>
    <property type="project" value="UniProtKB-KW"/>
</dbReference>
<keyword evidence="11" id="KW-1185">Reference proteome</keyword>
<reference evidence="10 11" key="1">
    <citation type="submission" date="2024-04" db="EMBL/GenBank/DDBJ databases">
        <title>Defined microbial consortia suppress multidrug-resistant proinflammatory Enterobacteriaceae via ecological control.</title>
        <authorList>
            <person name="Furuichi M."/>
            <person name="Kawaguchi T."/>
            <person name="Pust M."/>
            <person name="Yasuma K."/>
            <person name="Plichta D."/>
            <person name="Hasegawa N."/>
            <person name="Ohya T."/>
            <person name="Bhattarai S."/>
            <person name="Sasajima S."/>
            <person name="Aoto Y."/>
            <person name="Tuganbaev T."/>
            <person name="Yaginuma M."/>
            <person name="Ueda M."/>
            <person name="Okahashi N."/>
            <person name="Amafuji K."/>
            <person name="Kiridooshi Y."/>
            <person name="Sugita K."/>
            <person name="Strazar M."/>
            <person name="Skelly A."/>
            <person name="Suda W."/>
            <person name="Hattori M."/>
            <person name="Nakamoto N."/>
            <person name="Caballero S."/>
            <person name="Norman J."/>
            <person name="Olle B."/>
            <person name="Tanoue T."/>
            <person name="Arita M."/>
            <person name="Bucci V."/>
            <person name="Atarashi K."/>
            <person name="Xavier R."/>
            <person name="Honda K."/>
        </authorList>
    </citation>
    <scope>NUCLEOTIDE SEQUENCE [LARGE SCALE GENOMIC DNA]</scope>
    <source>
        <strain evidence="11">k04-0078-D8-1</strain>
    </source>
</reference>
<dbReference type="EC" id="3.2.1.25" evidence="3"/>
<proteinExistence type="predicted"/>
<name>A0ABQ0B716_9FIRM</name>
<evidence type="ECO:0000259" key="8">
    <source>
        <dbReference type="Pfam" id="PF17786"/>
    </source>
</evidence>
<dbReference type="InterPro" id="IPR013783">
    <property type="entry name" value="Ig-like_fold"/>
</dbReference>
<dbReference type="EMBL" id="BAABYW010000001">
    <property type="protein sequence ID" value="GAA6407246.1"/>
    <property type="molecule type" value="Genomic_DNA"/>
</dbReference>
<evidence type="ECO:0000313" key="11">
    <source>
        <dbReference type="Proteomes" id="UP001600943"/>
    </source>
</evidence>
<dbReference type="Gene3D" id="3.20.20.80">
    <property type="entry name" value="Glycosidases"/>
    <property type="match status" value="1"/>
</dbReference>
<dbReference type="Proteomes" id="UP001600943">
    <property type="component" value="Unassembled WGS sequence"/>
</dbReference>
<evidence type="ECO:0000256" key="6">
    <source>
        <dbReference type="ARBA" id="ARBA00023295"/>
    </source>
</evidence>
<dbReference type="InterPro" id="IPR036156">
    <property type="entry name" value="Beta-gal/glucu_dom_sf"/>
</dbReference>
<keyword evidence="4 10" id="KW-0378">Hydrolase</keyword>
<dbReference type="PANTHER" id="PTHR43730">
    <property type="entry name" value="BETA-MANNOSIDASE"/>
    <property type="match status" value="1"/>
</dbReference>
<dbReference type="SUPFAM" id="SSF49303">
    <property type="entry name" value="beta-Galactosidase/glucuronidase domain"/>
    <property type="match status" value="2"/>
</dbReference>
<dbReference type="InterPro" id="IPR054593">
    <property type="entry name" value="Beta-mannosidase-like_N2"/>
</dbReference>
<dbReference type="Gene3D" id="2.60.120.260">
    <property type="entry name" value="Galactose-binding domain-like"/>
    <property type="match status" value="1"/>
</dbReference>
<dbReference type="Pfam" id="PF17753">
    <property type="entry name" value="Ig_mannosidase"/>
    <property type="match status" value="1"/>
</dbReference>
<dbReference type="InterPro" id="IPR050887">
    <property type="entry name" value="Beta-mannosidase_GH2"/>
</dbReference>
<dbReference type="PANTHER" id="PTHR43730:SF1">
    <property type="entry name" value="BETA-MANNOSIDASE"/>
    <property type="match status" value="1"/>
</dbReference>
<dbReference type="Gene3D" id="2.60.40.10">
    <property type="entry name" value="Immunoglobulins"/>
    <property type="match status" value="2"/>
</dbReference>
<dbReference type="InterPro" id="IPR008979">
    <property type="entry name" value="Galactose-bd-like_sf"/>
</dbReference>
<comment type="catalytic activity">
    <reaction evidence="1">
        <text>Hydrolysis of terminal, non-reducing beta-D-mannose residues in beta-D-mannosides.</text>
        <dbReference type="EC" id="3.2.1.25"/>
    </reaction>
</comment>
<feature type="domain" description="Beta-mannosidase Ig-fold" evidence="7">
    <location>
        <begin position="747"/>
        <end position="802"/>
    </location>
</feature>
<dbReference type="InterPro" id="IPR041447">
    <property type="entry name" value="Mannosidase_ig"/>
</dbReference>
<comment type="caution">
    <text evidence="10">The sequence shown here is derived from an EMBL/GenBank/DDBJ whole genome shotgun (WGS) entry which is preliminary data.</text>
</comment>
<evidence type="ECO:0000256" key="5">
    <source>
        <dbReference type="ARBA" id="ARBA00023180"/>
    </source>
</evidence>
<feature type="domain" description="Beta-mannosidase-like galactose-binding" evidence="9">
    <location>
        <begin position="41"/>
        <end position="158"/>
    </location>
</feature>
<evidence type="ECO:0000256" key="2">
    <source>
        <dbReference type="ARBA" id="ARBA00004740"/>
    </source>
</evidence>
<evidence type="ECO:0000256" key="3">
    <source>
        <dbReference type="ARBA" id="ARBA00012754"/>
    </source>
</evidence>
<evidence type="ECO:0000256" key="1">
    <source>
        <dbReference type="ARBA" id="ARBA00000829"/>
    </source>
</evidence>
<dbReference type="SUPFAM" id="SSF51445">
    <property type="entry name" value="(Trans)glycosidases"/>
    <property type="match status" value="1"/>
</dbReference>
<comment type="pathway">
    <text evidence="2">Glycan metabolism; N-glycan degradation.</text>
</comment>
<gene>
    <name evidence="10" type="ORF">K040078D81_13630</name>
</gene>
<feature type="domain" description="Mannosidase Ig/CBM-like" evidence="8">
    <location>
        <begin position="656"/>
        <end position="705"/>
    </location>
</feature>
<dbReference type="RefSeq" id="WP_390404155.1">
    <property type="nucleotide sequence ID" value="NZ_BAABYW010000001.1"/>
</dbReference>
<evidence type="ECO:0000259" key="9">
    <source>
        <dbReference type="Pfam" id="PF22666"/>
    </source>
</evidence>
<accession>A0ABQ0B716</accession>
<keyword evidence="6" id="KW-0326">Glycosidase</keyword>
<keyword evidence="5" id="KW-0325">Glycoprotein</keyword>
<organism evidence="10 11">
    <name type="scientific">Blautia hominis</name>
    <dbReference type="NCBI Taxonomy" id="2025493"/>
    <lineage>
        <taxon>Bacteria</taxon>
        <taxon>Bacillati</taxon>
        <taxon>Bacillota</taxon>
        <taxon>Clostridia</taxon>
        <taxon>Lachnospirales</taxon>
        <taxon>Lachnospiraceae</taxon>
        <taxon>Blautia</taxon>
    </lineage>
</organism>
<dbReference type="InterPro" id="IPR017853">
    <property type="entry name" value="GH"/>
</dbReference>
<protein>
    <recommendedName>
        <fullName evidence="3">beta-mannosidase</fullName>
        <ecNumber evidence="3">3.2.1.25</ecNumber>
    </recommendedName>
</protein>
<dbReference type="InterPro" id="IPR041625">
    <property type="entry name" value="Beta-mannosidase_Ig"/>
</dbReference>
<dbReference type="Pfam" id="PF22666">
    <property type="entry name" value="Glyco_hydro_2_N2"/>
    <property type="match status" value="1"/>
</dbReference>